<dbReference type="STRING" id="1630136.AS592_03630"/>
<gene>
    <name evidence="13" type="ORF">AS592_03630</name>
</gene>
<dbReference type="GO" id="GO:0016887">
    <property type="term" value="F:ATP hydrolysis activity"/>
    <property type="evidence" value="ECO:0007669"/>
    <property type="project" value="InterPro"/>
</dbReference>
<dbReference type="SUPFAM" id="SSF56784">
    <property type="entry name" value="HAD-like"/>
    <property type="match status" value="1"/>
</dbReference>
<dbReference type="InterPro" id="IPR036412">
    <property type="entry name" value="HAD-like_sf"/>
</dbReference>
<feature type="transmembrane region" description="Helical" evidence="11">
    <location>
        <begin position="695"/>
        <end position="722"/>
    </location>
</feature>
<dbReference type="SUPFAM" id="SSF81653">
    <property type="entry name" value="Calcium ATPase, transduction domain A"/>
    <property type="match status" value="1"/>
</dbReference>
<dbReference type="GO" id="GO:0015662">
    <property type="term" value="F:P-type ion transporter activity"/>
    <property type="evidence" value="ECO:0007669"/>
    <property type="project" value="UniProtKB-ARBA"/>
</dbReference>
<dbReference type="PROSITE" id="PS00154">
    <property type="entry name" value="ATPASE_E1_E2"/>
    <property type="match status" value="1"/>
</dbReference>
<feature type="transmembrane region" description="Helical" evidence="11">
    <location>
        <begin position="1285"/>
        <end position="1302"/>
    </location>
</feature>
<dbReference type="SFLD" id="SFLDF00027">
    <property type="entry name" value="p-type_atpase"/>
    <property type="match status" value="1"/>
</dbReference>
<dbReference type="InterPro" id="IPR018303">
    <property type="entry name" value="ATPase_P-typ_P_site"/>
</dbReference>
<feature type="transmembrane region" description="Helical" evidence="11">
    <location>
        <begin position="1210"/>
        <end position="1229"/>
    </location>
</feature>
<keyword evidence="10 11" id="KW-0472">Membrane</keyword>
<dbReference type="FunFam" id="2.70.150.10:FF:000016">
    <property type="entry name" value="Calcium-transporting P-type ATPase putative"/>
    <property type="match status" value="1"/>
</dbReference>
<feature type="transmembrane region" description="Helical" evidence="11">
    <location>
        <begin position="374"/>
        <end position="397"/>
    </location>
</feature>
<sequence>MNDQLLGQFLLLLALLFGMTYVLAGFMERLKIPGILAALFVAMGAHYTPIGDLLSHGPFNEIFTVLAELGVLFLLFFIGLQIDMKEMRSQSGNIFLATVLNTIVPFILGVGVMRYLGYDWIVSLVVGLTRMPTAEAVIVPILDEFGLIKTKVGNYIVGAGVLDDIIEVFLIAIVSLWIGEKRGLVTNDSAAVIDLVLNIIIFTAAAWAVHRWILLPLSHWLKVRVANLILLTIIILFVFGGFAEHTDLGLVVGAIVAGMLMRPVFNNAGDVGVQATKAVRAVSYGFFGIVFFLWIGMSVDLSGMIKAPELAILLFLAAFVGKIIGIFFMVPMGQLNSKEAWTIGIGLNARLTTEIIVAKLLLDAHLIDIQLFTALVAASSVSTIIVPLLFSLMVSFWKEDLMISSGIRTEKGRAEKPPKEEAAWYAQKVSTVLKLFGTDPQKGLSRTEAAQRLTQYGPNRIRSVRKEKWQWILLRQFTDVLIIILLIAAVISFTIGEIGDAVTIMIIVVLNGILGFIQEFKAEKAIEALQKMLSLRCKVLREGEKKEIDSAELVPGDIVLLEIGDKIPADLRLIEAVNLKVDESALTGESVASLKSAKAVPKKSALSEQGSMAWMGTNVVNGYAKGVVVTTGMHTEFGKIAQMTSEVGDTQTPLQKKLAVLGKKLGVFSVSIAAFVAIIGYLLGKDMMEMFLTGISLAVAVVPEGLPAVVTITLALGVKAMVRQKALLRRLQAAEALGSANVICTDKTGTLTQNQMTVQKIWLFNGAVEVTGSGYDPKGHFEKDKKKINYRERKDLLELLKTGLVCTHAGLSREKDEWKITGEPTEASLIVAAYKAWLTPDTGEKITTEFSFNSQRKRMSVIVREKDRNIAYIKGAPEILLERSNYYFDGTKVQPLEKEQRKAFEEAYRELATNGLRTLALAKRVLPKGIRLDADDVENDLVLLGVVGIIDPPRPEVYDAIQTAKRAGIDVVMITGDAPLTAMAIAKEVGLDVRHAVTGSELVSMDDSALRKKLKEGTLFARTTPADKLRIVRILQEDGSVTAMTGDGVNDAPALKKADIGIAMGMRGTDVAKGAADMILLDDNFASIINAVREGRRQYDNIKKFVTYLLSSNIGEVIAIFVNILLGGPLILLPVQILWMNLVTDGMTAVALGMEKAEKGTMHRPPRASGESFLQTRGIVMILLLGGYIGGATLWIFHHYLASGLPEAQAVALAQTAAFTAIIILEKMNVFNYRSLHAPMYTLGFFSNRWLISAWIITVSLQVGAVYVPFLQKALHTVPLGWEDWLLIFEVSIPIFIVTEIYKTIEWMIMERKEAKEAPRTEKGS</sequence>
<feature type="transmembrane region" description="Helical" evidence="11">
    <location>
        <begin position="154"/>
        <end position="178"/>
    </location>
</feature>
<feature type="transmembrane region" description="Helical" evidence="11">
    <location>
        <begin position="310"/>
        <end position="330"/>
    </location>
</feature>
<dbReference type="InterPro" id="IPR050510">
    <property type="entry name" value="Cation_transp_ATPase_P-type"/>
</dbReference>
<feature type="domain" description="Cation-transporting P-type ATPase N-terminal" evidence="12">
    <location>
        <begin position="423"/>
        <end position="497"/>
    </location>
</feature>
<comment type="similarity">
    <text evidence="2">Belongs to the cation transport ATPase (P-type) (TC 3.A.3) family. Type IIA subfamily.</text>
</comment>
<feature type="transmembrane region" description="Helical" evidence="11">
    <location>
        <begin position="1250"/>
        <end position="1270"/>
    </location>
</feature>
<dbReference type="NCBIfam" id="TIGR01494">
    <property type="entry name" value="ATPase_P-type"/>
    <property type="match status" value="4"/>
</dbReference>
<dbReference type="InterPro" id="IPR023299">
    <property type="entry name" value="ATPase_P-typ_cyto_dom_N"/>
</dbReference>
<feature type="transmembrane region" description="Helical" evidence="11">
    <location>
        <begin position="33"/>
        <end position="50"/>
    </location>
</feature>
<evidence type="ECO:0000256" key="9">
    <source>
        <dbReference type="ARBA" id="ARBA00022989"/>
    </source>
</evidence>
<evidence type="ECO:0000313" key="14">
    <source>
        <dbReference type="Proteomes" id="UP000075359"/>
    </source>
</evidence>
<dbReference type="Pfam" id="PF13246">
    <property type="entry name" value="Cation_ATPase"/>
    <property type="match status" value="1"/>
</dbReference>
<keyword evidence="4 11" id="KW-0812">Transmembrane</keyword>
<evidence type="ECO:0000256" key="3">
    <source>
        <dbReference type="ARBA" id="ARBA00022475"/>
    </source>
</evidence>
<dbReference type="InterPro" id="IPR038770">
    <property type="entry name" value="Na+/solute_symporter_sf"/>
</dbReference>
<dbReference type="GO" id="GO:0046873">
    <property type="term" value="F:metal ion transmembrane transporter activity"/>
    <property type="evidence" value="ECO:0007669"/>
    <property type="project" value="UniProtKB-ARBA"/>
</dbReference>
<dbReference type="SFLD" id="SFLDS00003">
    <property type="entry name" value="Haloacid_Dehalogenase"/>
    <property type="match status" value="1"/>
</dbReference>
<dbReference type="InterPro" id="IPR001757">
    <property type="entry name" value="P_typ_ATPase"/>
</dbReference>
<dbReference type="PRINTS" id="PR00120">
    <property type="entry name" value="HATPASE"/>
</dbReference>
<dbReference type="SUPFAM" id="SSF81660">
    <property type="entry name" value="Metal cation-transporting ATPase, ATP-binding domain N"/>
    <property type="match status" value="1"/>
</dbReference>
<dbReference type="GO" id="GO:1902600">
    <property type="term" value="P:proton transmembrane transport"/>
    <property type="evidence" value="ECO:0007669"/>
    <property type="project" value="InterPro"/>
</dbReference>
<evidence type="ECO:0000256" key="4">
    <source>
        <dbReference type="ARBA" id="ARBA00022692"/>
    </source>
</evidence>
<proteinExistence type="inferred from homology"/>
<accession>A0A151CHP2</accession>
<dbReference type="PANTHER" id="PTHR43294">
    <property type="entry name" value="SODIUM/POTASSIUM-TRANSPORTING ATPASE SUBUNIT ALPHA"/>
    <property type="match status" value="1"/>
</dbReference>
<feature type="transmembrane region" description="Helical" evidence="11">
    <location>
        <begin position="221"/>
        <end position="242"/>
    </location>
</feature>
<feature type="transmembrane region" description="Helical" evidence="11">
    <location>
        <begin position="501"/>
        <end position="517"/>
    </location>
</feature>
<dbReference type="GO" id="GO:0046872">
    <property type="term" value="F:metal ion binding"/>
    <property type="evidence" value="ECO:0007669"/>
    <property type="project" value="UniProtKB-KW"/>
</dbReference>
<feature type="transmembrane region" description="Helical" evidence="11">
    <location>
        <begin position="277"/>
        <end position="298"/>
    </location>
</feature>
<keyword evidence="9 11" id="KW-1133">Transmembrane helix</keyword>
<keyword evidence="14" id="KW-1185">Reference proteome</keyword>
<dbReference type="Pfam" id="PF00690">
    <property type="entry name" value="Cation_ATPase_N"/>
    <property type="match status" value="1"/>
</dbReference>
<dbReference type="Gene3D" id="3.40.1110.10">
    <property type="entry name" value="Calcium-transporting ATPase, cytoplasmic domain N"/>
    <property type="match status" value="1"/>
</dbReference>
<dbReference type="GO" id="GO:0005886">
    <property type="term" value="C:plasma membrane"/>
    <property type="evidence" value="ECO:0007669"/>
    <property type="project" value="UniProtKB-SubCell"/>
</dbReference>
<feature type="transmembrane region" description="Helical" evidence="11">
    <location>
        <begin position="62"/>
        <end position="82"/>
    </location>
</feature>
<dbReference type="FunFam" id="3.40.50.1000:FF:000001">
    <property type="entry name" value="Phospholipid-transporting ATPase IC"/>
    <property type="match status" value="1"/>
</dbReference>
<evidence type="ECO:0000256" key="8">
    <source>
        <dbReference type="ARBA" id="ARBA00022967"/>
    </source>
</evidence>
<evidence type="ECO:0000256" key="6">
    <source>
        <dbReference type="ARBA" id="ARBA00022741"/>
    </source>
</evidence>
<dbReference type="InterPro" id="IPR023214">
    <property type="entry name" value="HAD_sf"/>
</dbReference>
<comment type="caution">
    <text evidence="13">The sequence shown here is derived from an EMBL/GenBank/DDBJ whole genome shotgun (WGS) entry which is preliminary data.</text>
</comment>
<dbReference type="FunFam" id="3.40.50.1000:FF:000083">
    <property type="entry name" value="Sodium/potassium-transporting ATPase subunit alpha"/>
    <property type="match status" value="1"/>
</dbReference>
<reference evidence="13 14" key="1">
    <citation type="submission" date="2015-11" db="EMBL/GenBank/DDBJ databases">
        <title>Draft genome of Sulfurovum riftiae 1812E, a member of the Epsilonproteobacteria isolated from the tube of the deep-sea hydrothermal vent tubewom Riftia pachyptila.</title>
        <authorList>
            <person name="Vetriani C."/>
            <person name="Giovannelli D."/>
        </authorList>
    </citation>
    <scope>NUCLEOTIDE SEQUENCE [LARGE SCALE GENOMIC DNA]</scope>
    <source>
        <strain evidence="13 14">1812E</strain>
    </source>
</reference>
<dbReference type="GO" id="GO:0015297">
    <property type="term" value="F:antiporter activity"/>
    <property type="evidence" value="ECO:0007669"/>
    <property type="project" value="InterPro"/>
</dbReference>
<evidence type="ECO:0000256" key="5">
    <source>
        <dbReference type="ARBA" id="ARBA00022723"/>
    </source>
</evidence>
<dbReference type="InterPro" id="IPR059000">
    <property type="entry name" value="ATPase_P-type_domA"/>
</dbReference>
<evidence type="ECO:0000256" key="2">
    <source>
        <dbReference type="ARBA" id="ARBA00005675"/>
    </source>
</evidence>
<dbReference type="OrthoDB" id="2490525at2"/>
<evidence type="ECO:0000256" key="1">
    <source>
        <dbReference type="ARBA" id="ARBA00004651"/>
    </source>
</evidence>
<dbReference type="Pfam" id="PF00122">
    <property type="entry name" value="E1-E2_ATPase"/>
    <property type="match status" value="1"/>
</dbReference>
<dbReference type="Gene3D" id="1.20.1530.20">
    <property type="match status" value="1"/>
</dbReference>
<feature type="transmembrane region" description="Helical" evidence="11">
    <location>
        <begin position="6"/>
        <end position="26"/>
    </location>
</feature>
<keyword evidence="5" id="KW-0479">Metal-binding</keyword>
<evidence type="ECO:0000256" key="7">
    <source>
        <dbReference type="ARBA" id="ARBA00022840"/>
    </source>
</evidence>
<keyword evidence="7" id="KW-0067">ATP-binding</keyword>
<feature type="transmembrane region" description="Helical" evidence="11">
    <location>
        <begin position="472"/>
        <end position="495"/>
    </location>
</feature>
<dbReference type="RefSeq" id="WP_067329575.1">
    <property type="nucleotide sequence ID" value="NZ_LNKT01000007.1"/>
</dbReference>
<evidence type="ECO:0000259" key="12">
    <source>
        <dbReference type="SMART" id="SM00831"/>
    </source>
</evidence>
<dbReference type="InterPro" id="IPR006068">
    <property type="entry name" value="ATPase_P-typ_cation-transptr_C"/>
</dbReference>
<dbReference type="GO" id="GO:0019829">
    <property type="term" value="F:ATPase-coupled monoatomic cation transmembrane transporter activity"/>
    <property type="evidence" value="ECO:0007669"/>
    <property type="project" value="UniProtKB-ARBA"/>
</dbReference>
<name>A0A151CHP2_9BACT</name>
<dbReference type="Gene3D" id="3.40.50.1000">
    <property type="entry name" value="HAD superfamily/HAD-like"/>
    <property type="match status" value="1"/>
</dbReference>
<protein>
    <submittedName>
        <fullName evidence="13">ATPase</fullName>
    </submittedName>
</protein>
<dbReference type="PANTHER" id="PTHR43294:SF21">
    <property type="entry name" value="CATION TRANSPORTING ATPASE"/>
    <property type="match status" value="1"/>
</dbReference>
<organism evidence="13 14">
    <name type="scientific">Sulfurovum riftiae</name>
    <dbReference type="NCBI Taxonomy" id="1630136"/>
    <lineage>
        <taxon>Bacteria</taxon>
        <taxon>Pseudomonadati</taxon>
        <taxon>Campylobacterota</taxon>
        <taxon>Epsilonproteobacteria</taxon>
        <taxon>Campylobacterales</taxon>
        <taxon>Sulfurovaceae</taxon>
        <taxon>Sulfurovum</taxon>
    </lineage>
</organism>
<keyword evidence="8" id="KW-1278">Translocase</keyword>
<dbReference type="InterPro" id="IPR023298">
    <property type="entry name" value="ATPase_P-typ_TM_dom_sf"/>
</dbReference>
<evidence type="ECO:0000256" key="11">
    <source>
        <dbReference type="SAM" id="Phobius"/>
    </source>
</evidence>
<dbReference type="SFLD" id="SFLDG00002">
    <property type="entry name" value="C1.7:_P-type_atpase_like"/>
    <property type="match status" value="1"/>
</dbReference>
<evidence type="ECO:0000313" key="13">
    <source>
        <dbReference type="EMBL" id="KYJ87036.1"/>
    </source>
</evidence>
<dbReference type="EMBL" id="LNKT01000007">
    <property type="protein sequence ID" value="KYJ87036.1"/>
    <property type="molecule type" value="Genomic_DNA"/>
</dbReference>
<feature type="transmembrane region" description="Helical" evidence="11">
    <location>
        <begin position="1178"/>
        <end position="1198"/>
    </location>
</feature>
<feature type="transmembrane region" description="Helical" evidence="11">
    <location>
        <begin position="94"/>
        <end position="114"/>
    </location>
</feature>
<keyword evidence="6" id="KW-0547">Nucleotide-binding</keyword>
<dbReference type="SUPFAM" id="SSF81665">
    <property type="entry name" value="Calcium ATPase, transmembrane domain M"/>
    <property type="match status" value="1"/>
</dbReference>
<feature type="transmembrane region" description="Helical" evidence="11">
    <location>
        <begin position="190"/>
        <end position="209"/>
    </location>
</feature>
<dbReference type="GO" id="GO:0005524">
    <property type="term" value="F:ATP binding"/>
    <property type="evidence" value="ECO:0007669"/>
    <property type="project" value="UniProtKB-KW"/>
</dbReference>
<feature type="transmembrane region" description="Helical" evidence="11">
    <location>
        <begin position="1138"/>
        <end position="1157"/>
    </location>
</feature>
<keyword evidence="3" id="KW-1003">Cell membrane</keyword>
<feature type="transmembrane region" description="Helical" evidence="11">
    <location>
        <begin position="1105"/>
        <end position="1126"/>
    </location>
</feature>
<evidence type="ECO:0000256" key="10">
    <source>
        <dbReference type="ARBA" id="ARBA00023136"/>
    </source>
</evidence>
<dbReference type="PRINTS" id="PR00119">
    <property type="entry name" value="CATATPASE"/>
</dbReference>
<dbReference type="Proteomes" id="UP000075359">
    <property type="component" value="Unassembled WGS sequence"/>
</dbReference>
<dbReference type="Gene3D" id="1.20.1110.10">
    <property type="entry name" value="Calcium-transporting ATPase, transmembrane domain"/>
    <property type="match status" value="1"/>
</dbReference>
<dbReference type="InterPro" id="IPR008250">
    <property type="entry name" value="ATPase_P-typ_transduc_dom_A_sf"/>
</dbReference>
<dbReference type="InterPro" id="IPR044492">
    <property type="entry name" value="P_typ_ATPase_HD_dom"/>
</dbReference>
<comment type="subcellular location">
    <subcellularLocation>
        <location evidence="1">Cell membrane</location>
        <topology evidence="1">Multi-pass membrane protein</topology>
    </subcellularLocation>
</comment>
<dbReference type="Pfam" id="PF00689">
    <property type="entry name" value="Cation_ATPase_C"/>
    <property type="match status" value="1"/>
</dbReference>
<dbReference type="InterPro" id="IPR006153">
    <property type="entry name" value="Cation/H_exchanger_TM"/>
</dbReference>
<dbReference type="SMART" id="SM00831">
    <property type="entry name" value="Cation_ATPase_N"/>
    <property type="match status" value="1"/>
</dbReference>
<dbReference type="Pfam" id="PF00999">
    <property type="entry name" value="Na_H_Exchanger"/>
    <property type="match status" value="1"/>
</dbReference>
<feature type="transmembrane region" description="Helical" evidence="11">
    <location>
        <begin position="665"/>
        <end position="683"/>
    </location>
</feature>
<dbReference type="Gene3D" id="2.70.150.10">
    <property type="entry name" value="Calcium-transporting ATPase, cytoplasmic transduction domain A"/>
    <property type="match status" value="1"/>
</dbReference>
<dbReference type="InterPro" id="IPR004014">
    <property type="entry name" value="ATPase_P-typ_cation-transptr_N"/>
</dbReference>
<feature type="transmembrane region" description="Helical" evidence="11">
    <location>
        <begin position="248"/>
        <end position="265"/>
    </location>
</feature>